<feature type="disulfide bond" evidence="4">
    <location>
        <begin position="31"/>
        <end position="68"/>
    </location>
</feature>
<dbReference type="InterPro" id="IPR031098">
    <property type="entry name" value="Crust_neurohorm"/>
</dbReference>
<evidence type="ECO:0000256" key="3">
    <source>
        <dbReference type="ARBA" id="ARBA00022729"/>
    </source>
</evidence>
<accession>A0A8X6FZU5</accession>
<evidence type="ECO:0000256" key="5">
    <source>
        <dbReference type="SAM" id="SignalP"/>
    </source>
</evidence>
<keyword evidence="4" id="KW-1015">Disulfide bond</keyword>
<comment type="similarity">
    <text evidence="2">Belongs to the arthropod CHH/MIH/GIH/VIH hormone family.</text>
</comment>
<dbReference type="PANTHER" id="PTHR35981">
    <property type="entry name" value="ION TRANSPORT PEPTIDE, ISOFORM C"/>
    <property type="match status" value="1"/>
</dbReference>
<comment type="caution">
    <text evidence="6">The sequence shown here is derived from an EMBL/GenBank/DDBJ whole genome shotgun (WGS) entry which is preliminary data.</text>
</comment>
<dbReference type="OrthoDB" id="10388065at2759"/>
<evidence type="ECO:0000256" key="1">
    <source>
        <dbReference type="ARBA" id="ARBA00003845"/>
    </source>
</evidence>
<dbReference type="SUPFAM" id="SSF81778">
    <property type="entry name" value="Crustacean CHH/MIH/GIH neurohormone"/>
    <property type="match status" value="1"/>
</dbReference>
<gene>
    <name evidence="6" type="ORF">TNCT_655931</name>
</gene>
<dbReference type="Proteomes" id="UP000887116">
    <property type="component" value="Unassembled WGS sequence"/>
</dbReference>
<evidence type="ECO:0000256" key="4">
    <source>
        <dbReference type="PIRSR" id="PIRSR631098-51"/>
    </source>
</evidence>
<feature type="disulfide bond" evidence="4">
    <location>
        <begin position="50"/>
        <end position="77"/>
    </location>
</feature>
<dbReference type="PANTHER" id="PTHR35981:SF2">
    <property type="entry name" value="ION TRANSPORT PEPTIDE, ISOFORM C"/>
    <property type="match status" value="1"/>
</dbReference>
<feature type="signal peptide" evidence="5">
    <location>
        <begin position="1"/>
        <end position="19"/>
    </location>
</feature>
<proteinExistence type="inferred from homology"/>
<dbReference type="AlphaFoldDB" id="A0A8X6FZU5"/>
<evidence type="ECO:0000313" key="6">
    <source>
        <dbReference type="EMBL" id="GFQ92453.1"/>
    </source>
</evidence>
<feature type="disulfide bond" evidence="4">
    <location>
        <begin position="47"/>
        <end position="64"/>
    </location>
</feature>
<protein>
    <submittedName>
        <fullName evidence="6">Uncharacterized protein</fullName>
    </submittedName>
</protein>
<feature type="chain" id="PRO_5036470110" evidence="5">
    <location>
        <begin position="20"/>
        <end position="106"/>
    </location>
</feature>
<evidence type="ECO:0000313" key="7">
    <source>
        <dbReference type="Proteomes" id="UP000887116"/>
    </source>
</evidence>
<dbReference type="GO" id="GO:0007623">
    <property type="term" value="P:circadian rhythm"/>
    <property type="evidence" value="ECO:0007669"/>
    <property type="project" value="TreeGrafter"/>
</dbReference>
<reference evidence="6" key="1">
    <citation type="submission" date="2020-07" db="EMBL/GenBank/DDBJ databases">
        <title>Multicomponent nature underlies the extraordinary mechanical properties of spider dragline silk.</title>
        <authorList>
            <person name="Kono N."/>
            <person name="Nakamura H."/>
            <person name="Mori M."/>
            <person name="Yoshida Y."/>
            <person name="Ohtoshi R."/>
            <person name="Malay A.D."/>
            <person name="Moran D.A.P."/>
            <person name="Tomita M."/>
            <person name="Numata K."/>
            <person name="Arakawa K."/>
        </authorList>
    </citation>
    <scope>NUCLEOTIDE SEQUENCE</scope>
</reference>
<dbReference type="EMBL" id="BMAO01004110">
    <property type="protein sequence ID" value="GFQ92453.1"/>
    <property type="molecule type" value="Genomic_DNA"/>
</dbReference>
<name>A0A8X6FZU5_TRICU</name>
<sequence length="106" mass="12095">MERHFGILIFIALSTVVLSEKLLDLFHNVQCKGSYDSSKMAKVYTVCQECFLSLIRSPAMFYACLSDCFTSTTFALCLHNYQTNRNHKEDILEMIDSLTVAKIQAE</sequence>
<organism evidence="6 7">
    <name type="scientific">Trichonephila clavata</name>
    <name type="common">Joro spider</name>
    <name type="synonym">Nephila clavata</name>
    <dbReference type="NCBI Taxonomy" id="2740835"/>
    <lineage>
        <taxon>Eukaryota</taxon>
        <taxon>Metazoa</taxon>
        <taxon>Ecdysozoa</taxon>
        <taxon>Arthropoda</taxon>
        <taxon>Chelicerata</taxon>
        <taxon>Arachnida</taxon>
        <taxon>Araneae</taxon>
        <taxon>Araneomorphae</taxon>
        <taxon>Entelegynae</taxon>
        <taxon>Araneoidea</taxon>
        <taxon>Nephilidae</taxon>
        <taxon>Trichonephila</taxon>
    </lineage>
</organism>
<evidence type="ECO:0000256" key="2">
    <source>
        <dbReference type="ARBA" id="ARBA00005447"/>
    </source>
</evidence>
<dbReference type="Gene3D" id="1.10.2010.10">
    <property type="entry name" value="Crustacean CHH/MIH/GIH neurohormone"/>
    <property type="match status" value="1"/>
</dbReference>
<dbReference type="InterPro" id="IPR035957">
    <property type="entry name" value="Crust_neurohorm_sf"/>
</dbReference>
<dbReference type="Pfam" id="PF01147">
    <property type="entry name" value="Crust_neurohorm"/>
    <property type="match status" value="1"/>
</dbReference>
<keyword evidence="7" id="KW-1185">Reference proteome</keyword>
<keyword evidence="3 5" id="KW-0732">Signal</keyword>
<comment type="function">
    <text evidence="1">May increase the toxicity of alpha-latrotoxin and/or other venom components. Is non-toxic to mice and to the cockroach Periplaneta americana.</text>
</comment>